<comment type="caution">
    <text evidence="2">The sequence shown here is derived from an EMBL/GenBank/DDBJ whole genome shotgun (WGS) entry which is preliminary data.</text>
</comment>
<organism evidence="2 3">
    <name type="scientific">candidate division WOR-3 bacterium</name>
    <dbReference type="NCBI Taxonomy" id="2052148"/>
    <lineage>
        <taxon>Bacteria</taxon>
        <taxon>Bacteria division WOR-3</taxon>
    </lineage>
</organism>
<dbReference type="EMBL" id="WJKJ01000227">
    <property type="protein sequence ID" value="MBD3364897.1"/>
    <property type="molecule type" value="Genomic_DNA"/>
</dbReference>
<evidence type="ECO:0000256" key="1">
    <source>
        <dbReference type="SAM" id="SignalP"/>
    </source>
</evidence>
<dbReference type="PROSITE" id="PS51257">
    <property type="entry name" value="PROKAR_LIPOPROTEIN"/>
    <property type="match status" value="1"/>
</dbReference>
<protein>
    <submittedName>
        <fullName evidence="2">Uncharacterized protein</fullName>
    </submittedName>
</protein>
<proteinExistence type="predicted"/>
<dbReference type="AlphaFoldDB" id="A0A9D5K9I2"/>
<evidence type="ECO:0000313" key="3">
    <source>
        <dbReference type="Proteomes" id="UP000630660"/>
    </source>
</evidence>
<accession>A0A9D5K9I2</accession>
<reference evidence="2" key="1">
    <citation type="submission" date="2019-11" db="EMBL/GenBank/DDBJ databases">
        <title>Microbial mats filling the niche in hypersaline microbial mats.</title>
        <authorList>
            <person name="Wong H.L."/>
            <person name="Macleod F.I."/>
            <person name="White R.A. III"/>
            <person name="Burns B.P."/>
        </authorList>
    </citation>
    <scope>NUCLEOTIDE SEQUENCE</scope>
    <source>
        <strain evidence="2">Bin_327</strain>
    </source>
</reference>
<dbReference type="Proteomes" id="UP000630660">
    <property type="component" value="Unassembled WGS sequence"/>
</dbReference>
<name>A0A9D5K9I2_UNCW3</name>
<gene>
    <name evidence="2" type="ORF">GF359_06750</name>
</gene>
<keyword evidence="1" id="KW-0732">Signal</keyword>
<sequence>MERFLKWTVICVALTFFAVGCAKAVDEKLDDEYNALRTEVQAMVGNVELLSEKMDIAVSEHAHQDERITRYGPPRGGDVKMQERHVAWFAEFEPKFTEIKGFLEDADATFARHDSVEQTHDKASVRQIKQDHKKMTGELEVLKPKAKEYKGVLEEAKDTCSTFFSDHAYLIKKYNVPSEHGVKPPTTK</sequence>
<feature type="signal peptide" evidence="1">
    <location>
        <begin position="1"/>
        <end position="24"/>
    </location>
</feature>
<feature type="chain" id="PRO_5038844764" evidence="1">
    <location>
        <begin position="25"/>
        <end position="188"/>
    </location>
</feature>
<evidence type="ECO:0000313" key="2">
    <source>
        <dbReference type="EMBL" id="MBD3364897.1"/>
    </source>
</evidence>